<dbReference type="Gene3D" id="4.10.280.10">
    <property type="entry name" value="Helix-loop-helix DNA-binding domain"/>
    <property type="match status" value="1"/>
</dbReference>
<name>A0ABQ3N7K1_9BACI</name>
<accession>A0ABQ3N7K1</accession>
<organism evidence="1 2">
    <name type="scientific">Neobacillus kokaensis</name>
    <dbReference type="NCBI Taxonomy" id="2759023"/>
    <lineage>
        <taxon>Bacteria</taxon>
        <taxon>Bacillati</taxon>
        <taxon>Bacillota</taxon>
        <taxon>Bacilli</taxon>
        <taxon>Bacillales</taxon>
        <taxon>Bacillaceae</taxon>
        <taxon>Neobacillus</taxon>
    </lineage>
</organism>
<dbReference type="InterPro" id="IPR036638">
    <property type="entry name" value="HLH_DNA-bd_sf"/>
</dbReference>
<comment type="caution">
    <text evidence="1">The sequence shown here is derived from an EMBL/GenBank/DDBJ whole genome shotgun (WGS) entry which is preliminary data.</text>
</comment>
<dbReference type="EMBL" id="BNDS01000017">
    <property type="protein sequence ID" value="GHI00022.1"/>
    <property type="molecule type" value="Genomic_DNA"/>
</dbReference>
<dbReference type="SUPFAM" id="SSF140500">
    <property type="entry name" value="BAS1536-like"/>
    <property type="match status" value="1"/>
</dbReference>
<protein>
    <recommendedName>
        <fullName evidence="3">Spo0E like sporulation regulatory protein</fullName>
    </recommendedName>
</protein>
<evidence type="ECO:0000313" key="2">
    <source>
        <dbReference type="Proteomes" id="UP000637074"/>
    </source>
</evidence>
<dbReference type="InterPro" id="IPR037208">
    <property type="entry name" value="Spo0E-like_sf"/>
</dbReference>
<gene>
    <name evidence="1" type="ORF">AM1BK_35640</name>
</gene>
<reference evidence="1 2" key="1">
    <citation type="journal article" date="2022" name="Int. J. Syst. Evol. Microbiol.">
        <title>Neobacillus kokaensis sp. nov., isolated from soil.</title>
        <authorList>
            <person name="Yuki K."/>
            <person name="Matsubara H."/>
            <person name="Yamaguchi S."/>
        </authorList>
    </citation>
    <scope>NUCLEOTIDE SEQUENCE [LARGE SCALE GENOMIC DNA]</scope>
    <source>
        <strain evidence="1 2">LOB 377</strain>
    </source>
</reference>
<evidence type="ECO:0000313" key="1">
    <source>
        <dbReference type="EMBL" id="GHI00022.1"/>
    </source>
</evidence>
<keyword evidence="2" id="KW-1185">Reference proteome</keyword>
<evidence type="ECO:0008006" key="3">
    <source>
        <dbReference type="Google" id="ProtNLM"/>
    </source>
</evidence>
<proteinExistence type="predicted"/>
<sequence>MKTKESVPYENKKLLMEIADVKKEKNELYKQTGPGSPDYISLSIKLDLLMKEYINEKIAHL</sequence>
<dbReference type="Proteomes" id="UP000637074">
    <property type="component" value="Unassembled WGS sequence"/>
</dbReference>